<protein>
    <recommendedName>
        <fullName evidence="3">DUF1819 domain-containing protein</fullName>
    </recommendedName>
</protein>
<evidence type="ECO:0000313" key="1">
    <source>
        <dbReference type="EMBL" id="SLM27566.1"/>
    </source>
</evidence>
<evidence type="ECO:0008006" key="3">
    <source>
        <dbReference type="Google" id="ProtNLM"/>
    </source>
</evidence>
<dbReference type="AlphaFoldDB" id="A0A1W1H538"/>
<dbReference type="Gene3D" id="1.10.3540.10">
    <property type="entry name" value="uncharacterized protein from magnetospirillum magneticum domain"/>
    <property type="match status" value="1"/>
</dbReference>
<dbReference type="STRING" id="1246637.MTBBW1_1040023"/>
<dbReference type="InterPro" id="IPR023137">
    <property type="entry name" value="BrxA_sf"/>
</dbReference>
<reference evidence="1 2" key="1">
    <citation type="submission" date="2017-03" db="EMBL/GenBank/DDBJ databases">
        <authorList>
            <person name="Afonso C.L."/>
            <person name="Miller P.J."/>
            <person name="Scott M.A."/>
            <person name="Spackman E."/>
            <person name="Goraichik I."/>
            <person name="Dimitrov K.M."/>
            <person name="Suarez D.L."/>
            <person name="Swayne D.E."/>
        </authorList>
    </citation>
    <scope>NUCLEOTIDE SEQUENCE [LARGE SCALE GENOMIC DNA]</scope>
    <source>
        <strain evidence="1">PRJEB14757</strain>
    </source>
</reference>
<gene>
    <name evidence="1" type="ORF">MTBBW1_1040023</name>
</gene>
<dbReference type="Proteomes" id="UP000191931">
    <property type="component" value="Unassembled WGS sequence"/>
</dbReference>
<evidence type="ECO:0000313" key="2">
    <source>
        <dbReference type="Proteomes" id="UP000191931"/>
    </source>
</evidence>
<dbReference type="InterPro" id="IPR014948">
    <property type="entry name" value="BrxA"/>
</dbReference>
<organism evidence="1 2">
    <name type="scientific">Desulfamplus magnetovallimortis</name>
    <dbReference type="NCBI Taxonomy" id="1246637"/>
    <lineage>
        <taxon>Bacteria</taxon>
        <taxon>Pseudomonadati</taxon>
        <taxon>Thermodesulfobacteriota</taxon>
        <taxon>Desulfobacteria</taxon>
        <taxon>Desulfobacterales</taxon>
        <taxon>Desulfobacteraceae</taxon>
        <taxon>Desulfamplus</taxon>
    </lineage>
</organism>
<dbReference type="RefSeq" id="WP_080803999.1">
    <property type="nucleotide sequence ID" value="NZ_LT828545.1"/>
</dbReference>
<keyword evidence="2" id="KW-1185">Reference proteome</keyword>
<dbReference type="EMBL" id="FWEV01000007">
    <property type="protein sequence ID" value="SLM27566.1"/>
    <property type="molecule type" value="Genomic_DNA"/>
</dbReference>
<dbReference type="Pfam" id="PF08849">
    <property type="entry name" value="BrxA"/>
    <property type="match status" value="1"/>
</dbReference>
<dbReference type="OrthoDB" id="1093088at2"/>
<name>A0A1W1H538_9BACT</name>
<proteinExistence type="predicted"/>
<accession>A0A1W1H538</accession>
<sequence length="265" mass="29986">MTEERKHYTTQLSAGLGLINETKILLNLWDSALDSSSLFQAALNSGEFATVSARRLKNIVLECFAPRYLADDALPATLLKHHQSLFSSNEFNQLLCLYTCRANAILADFIRQVYWVQYSSGYETLTNDDAKEFVARAVEEGKTKKTWSESTIKKVSSYLTGCCSDFGFLEKIRKSERKLLPVHLELKVAAILIHDLHFSGLGDNAAISHKDWGIFGLEPEDVRSELKRLSLKNYLMIQSAGDVTRIGWKFKHMEEVLDVIAQGRF</sequence>